<dbReference type="Proteomes" id="UP000637002">
    <property type="component" value="Unassembled WGS sequence"/>
</dbReference>
<organism evidence="2 3">
    <name type="scientific">Chelatococcus reniformis</name>
    <dbReference type="NCBI Taxonomy" id="1494448"/>
    <lineage>
        <taxon>Bacteria</taxon>
        <taxon>Pseudomonadati</taxon>
        <taxon>Pseudomonadota</taxon>
        <taxon>Alphaproteobacteria</taxon>
        <taxon>Hyphomicrobiales</taxon>
        <taxon>Chelatococcaceae</taxon>
        <taxon>Chelatococcus</taxon>
    </lineage>
</organism>
<dbReference type="InterPro" id="IPR037883">
    <property type="entry name" value="Knr4/Smi1-like_sf"/>
</dbReference>
<dbReference type="InterPro" id="IPR051873">
    <property type="entry name" value="KNR4/SMI1_regulator"/>
</dbReference>
<reference evidence="2" key="2">
    <citation type="submission" date="2020-09" db="EMBL/GenBank/DDBJ databases">
        <authorList>
            <person name="Sun Q."/>
            <person name="Zhou Y."/>
        </authorList>
    </citation>
    <scope>NUCLEOTIDE SEQUENCE</scope>
    <source>
        <strain evidence="2">CGMCC 1.12919</strain>
    </source>
</reference>
<dbReference type="SUPFAM" id="SSF160631">
    <property type="entry name" value="SMI1/KNR4-like"/>
    <property type="match status" value="1"/>
</dbReference>
<dbReference type="RefSeq" id="WP_188609863.1">
    <property type="nucleotide sequence ID" value="NZ_BMGG01000005.1"/>
</dbReference>
<feature type="domain" description="Knr4/Smi1-like" evidence="1">
    <location>
        <begin position="32"/>
        <end position="169"/>
    </location>
</feature>
<dbReference type="AlphaFoldDB" id="A0A916UC69"/>
<dbReference type="PANTHER" id="PTHR47432">
    <property type="entry name" value="CELL WALL ASSEMBLY REGULATOR SMI1"/>
    <property type="match status" value="1"/>
</dbReference>
<reference evidence="2" key="1">
    <citation type="journal article" date="2014" name="Int. J. Syst. Evol. Microbiol.">
        <title>Complete genome sequence of Corynebacterium casei LMG S-19264T (=DSM 44701T), isolated from a smear-ripened cheese.</title>
        <authorList>
            <consortium name="US DOE Joint Genome Institute (JGI-PGF)"/>
            <person name="Walter F."/>
            <person name="Albersmeier A."/>
            <person name="Kalinowski J."/>
            <person name="Ruckert C."/>
        </authorList>
    </citation>
    <scope>NUCLEOTIDE SEQUENCE</scope>
    <source>
        <strain evidence="2">CGMCC 1.12919</strain>
    </source>
</reference>
<name>A0A916UC69_9HYPH</name>
<comment type="caution">
    <text evidence="2">The sequence shown here is derived from an EMBL/GenBank/DDBJ whole genome shotgun (WGS) entry which is preliminary data.</text>
</comment>
<dbReference type="InterPro" id="IPR018958">
    <property type="entry name" value="Knr4/Smi1-like_dom"/>
</dbReference>
<evidence type="ECO:0000259" key="1">
    <source>
        <dbReference type="SMART" id="SM00860"/>
    </source>
</evidence>
<dbReference type="EMBL" id="BMGG01000005">
    <property type="protein sequence ID" value="GGC68275.1"/>
    <property type="molecule type" value="Genomic_DNA"/>
</dbReference>
<sequence>MPFPLDPVSPLKRIEGWLVRNHPDRLPLFRHGTDDRTLQRVEAKLGKSLPQEVRFLYAAHDGQPEGAPALYLNQRWLPLDVAAVAWEDLCLQHGAKGAPAGSPASSCDAAKRTFWSAEWLPIFGSPPGDHYCLDLGRQRTQGYGQILWFLYDHPERAVVAPGIAQLLTRVADGLEVGRWHLDDGYDGFSD</sequence>
<accession>A0A916UC69</accession>
<keyword evidence="3" id="KW-1185">Reference proteome</keyword>
<protein>
    <submittedName>
        <fullName evidence="2">Cell wall assembly protein</fullName>
    </submittedName>
</protein>
<evidence type="ECO:0000313" key="3">
    <source>
        <dbReference type="Proteomes" id="UP000637002"/>
    </source>
</evidence>
<dbReference type="SMART" id="SM00860">
    <property type="entry name" value="SMI1_KNR4"/>
    <property type="match status" value="1"/>
</dbReference>
<dbReference type="PANTHER" id="PTHR47432:SF1">
    <property type="entry name" value="CELL WALL ASSEMBLY REGULATOR SMI1"/>
    <property type="match status" value="1"/>
</dbReference>
<gene>
    <name evidence="2" type="ORF">GCM10010994_28560</name>
</gene>
<proteinExistence type="predicted"/>
<dbReference type="Pfam" id="PF09346">
    <property type="entry name" value="SMI1_KNR4"/>
    <property type="match status" value="1"/>
</dbReference>
<evidence type="ECO:0000313" key="2">
    <source>
        <dbReference type="EMBL" id="GGC68275.1"/>
    </source>
</evidence>